<accession>A0A9P9JR43</accession>
<dbReference type="Proteomes" id="UP000720189">
    <property type="component" value="Unassembled WGS sequence"/>
</dbReference>
<evidence type="ECO:0000313" key="5">
    <source>
        <dbReference type="EMBL" id="KAH7234657.1"/>
    </source>
</evidence>
<dbReference type="SUPFAM" id="SSF57701">
    <property type="entry name" value="Zn2/Cys6 DNA-binding domain"/>
    <property type="match status" value="1"/>
</dbReference>
<keyword evidence="2" id="KW-0539">Nucleus</keyword>
<dbReference type="GO" id="GO:0006351">
    <property type="term" value="P:DNA-templated transcription"/>
    <property type="evidence" value="ECO:0007669"/>
    <property type="project" value="InterPro"/>
</dbReference>
<feature type="compositionally biased region" description="Basic and acidic residues" evidence="3">
    <location>
        <begin position="89"/>
        <end position="100"/>
    </location>
</feature>
<dbReference type="InterPro" id="IPR001138">
    <property type="entry name" value="Zn2Cys6_DnaBD"/>
</dbReference>
<evidence type="ECO:0000256" key="1">
    <source>
        <dbReference type="ARBA" id="ARBA00022723"/>
    </source>
</evidence>
<comment type="caution">
    <text evidence="5">The sequence shown here is derived from an EMBL/GenBank/DDBJ whole genome shotgun (WGS) entry which is preliminary data.</text>
</comment>
<dbReference type="InterPro" id="IPR053181">
    <property type="entry name" value="EcdB-like_regulator"/>
</dbReference>
<dbReference type="PROSITE" id="PS50048">
    <property type="entry name" value="ZN2_CY6_FUNGAL_2"/>
    <property type="match status" value="1"/>
</dbReference>
<dbReference type="InterPro" id="IPR007219">
    <property type="entry name" value="XnlR_reg_dom"/>
</dbReference>
<evidence type="ECO:0000259" key="4">
    <source>
        <dbReference type="PROSITE" id="PS50048"/>
    </source>
</evidence>
<organism evidence="5 6">
    <name type="scientific">Fusarium redolens</name>
    <dbReference type="NCBI Taxonomy" id="48865"/>
    <lineage>
        <taxon>Eukaryota</taxon>
        <taxon>Fungi</taxon>
        <taxon>Dikarya</taxon>
        <taxon>Ascomycota</taxon>
        <taxon>Pezizomycotina</taxon>
        <taxon>Sordariomycetes</taxon>
        <taxon>Hypocreomycetidae</taxon>
        <taxon>Hypocreales</taxon>
        <taxon>Nectriaceae</taxon>
        <taxon>Fusarium</taxon>
        <taxon>Fusarium redolens species complex</taxon>
    </lineage>
</organism>
<dbReference type="OrthoDB" id="4685598at2759"/>
<dbReference type="EMBL" id="JAGMUX010000017">
    <property type="protein sequence ID" value="KAH7234657.1"/>
    <property type="molecule type" value="Genomic_DNA"/>
</dbReference>
<dbReference type="CDD" id="cd00067">
    <property type="entry name" value="GAL4"/>
    <property type="match status" value="1"/>
</dbReference>
<dbReference type="GeneID" id="70223782"/>
<evidence type="ECO:0000256" key="2">
    <source>
        <dbReference type="ARBA" id="ARBA00023242"/>
    </source>
</evidence>
<protein>
    <recommendedName>
        <fullName evidence="4">Zn(2)-C6 fungal-type domain-containing protein</fullName>
    </recommendedName>
</protein>
<sequence>MSNQPNQAQTTNNPSRRQALNACEACRKRKTKCDERKPACARCTRLGLECMYIETVAAKKNLSIEELTGTLKRMDEKLDVLTAFAQQNDGHHRVPRDHGLYDTTGLASSPGNSHTAAFSPLNLGGTGLLQNASTPFLDTGRVLEELSLSQRHSTAPQHLLTWPCSTLSMSEPELQYPMELEIKRPRLSRSTAPPRCHEAGTPAGEDSWLSRLSLSQVSLLTQSYFQHFHPSCLILDESLFYSLVLSNAVQTNFAPNYNSCTVLLVCSLGSIVAYYAGHEEWTSGNEQDVGLGFFNLANDMFRDLEGGNWESVQCLLLMGLFYSAKLRVYDAWQVNHKACCTVSILVPLQRTLEAQHCQIFWIAYLQESQILAEFDFPASGLGKLASSMPLPVIPGAGTDPRHAQYQFFFLALISMRKLLNRILFHLYSRDHTKDTTNGEPTLAEKPAAFLSVSPSVIFELDRQLEEWRTCLPQGLEFPSYSEAQLAEVPELDQTHRSTDERLRGHLQARYFAAKSIIHRPYVYKTLHYDTTASLSDADAAGARTAVGSALMSVISSGILHEPLVLLLHPINSCRSLFACELQLAFVLRSDSCQFVLPQNWKIAEEVRKVISGLVAEMSPTAFRDGEILNILVC</sequence>
<dbReference type="Pfam" id="PF00172">
    <property type="entry name" value="Zn_clus"/>
    <property type="match status" value="1"/>
</dbReference>
<keyword evidence="1" id="KW-0479">Metal-binding</keyword>
<name>A0A9P9JR43_FUSRE</name>
<dbReference type="PRINTS" id="PR00755">
    <property type="entry name" value="AFLATOXINBRP"/>
</dbReference>
<dbReference type="InterPro" id="IPR036864">
    <property type="entry name" value="Zn2-C6_fun-type_DNA-bd_sf"/>
</dbReference>
<dbReference type="GO" id="GO:0000981">
    <property type="term" value="F:DNA-binding transcription factor activity, RNA polymerase II-specific"/>
    <property type="evidence" value="ECO:0007669"/>
    <property type="project" value="InterPro"/>
</dbReference>
<dbReference type="PROSITE" id="PS00463">
    <property type="entry name" value="ZN2_CY6_FUNGAL_1"/>
    <property type="match status" value="1"/>
</dbReference>
<dbReference type="PANTHER" id="PTHR47785">
    <property type="entry name" value="ZN(II)2CYS6 TRANSCRIPTION FACTOR (EUROFUNG)-RELATED-RELATED"/>
    <property type="match status" value="1"/>
</dbReference>
<dbReference type="PANTHER" id="PTHR47785:SF6">
    <property type="entry name" value="ZN(II)2CYS6 TRANSCRIPTION FACTOR (EUROFUNG)"/>
    <property type="match status" value="1"/>
</dbReference>
<dbReference type="AlphaFoldDB" id="A0A9P9JR43"/>
<feature type="region of interest" description="Disordered" evidence="3">
    <location>
        <begin position="89"/>
        <end position="113"/>
    </location>
</feature>
<dbReference type="GO" id="GO:0003677">
    <property type="term" value="F:DNA binding"/>
    <property type="evidence" value="ECO:0007669"/>
    <property type="project" value="InterPro"/>
</dbReference>
<dbReference type="Gene3D" id="4.10.240.10">
    <property type="entry name" value="Zn(2)-C6 fungal-type DNA-binding domain"/>
    <property type="match status" value="1"/>
</dbReference>
<reference evidence="5" key="1">
    <citation type="journal article" date="2021" name="Nat. Commun.">
        <title>Genetic determinants of endophytism in the Arabidopsis root mycobiome.</title>
        <authorList>
            <person name="Mesny F."/>
            <person name="Miyauchi S."/>
            <person name="Thiergart T."/>
            <person name="Pickel B."/>
            <person name="Atanasova L."/>
            <person name="Karlsson M."/>
            <person name="Huettel B."/>
            <person name="Barry K.W."/>
            <person name="Haridas S."/>
            <person name="Chen C."/>
            <person name="Bauer D."/>
            <person name="Andreopoulos W."/>
            <person name="Pangilinan J."/>
            <person name="LaButti K."/>
            <person name="Riley R."/>
            <person name="Lipzen A."/>
            <person name="Clum A."/>
            <person name="Drula E."/>
            <person name="Henrissat B."/>
            <person name="Kohler A."/>
            <person name="Grigoriev I.V."/>
            <person name="Martin F.M."/>
            <person name="Hacquard S."/>
        </authorList>
    </citation>
    <scope>NUCLEOTIDE SEQUENCE</scope>
    <source>
        <strain evidence="5">MPI-CAGE-AT-0023</strain>
    </source>
</reference>
<dbReference type="RefSeq" id="XP_046044422.1">
    <property type="nucleotide sequence ID" value="XM_046193828.1"/>
</dbReference>
<proteinExistence type="predicted"/>
<evidence type="ECO:0000256" key="3">
    <source>
        <dbReference type="SAM" id="MobiDB-lite"/>
    </source>
</evidence>
<dbReference type="GO" id="GO:0008270">
    <property type="term" value="F:zinc ion binding"/>
    <property type="evidence" value="ECO:0007669"/>
    <property type="project" value="InterPro"/>
</dbReference>
<dbReference type="CDD" id="cd12148">
    <property type="entry name" value="fungal_TF_MHR"/>
    <property type="match status" value="1"/>
</dbReference>
<gene>
    <name evidence="5" type="ORF">BKA55DRAFT_579248</name>
</gene>
<evidence type="ECO:0000313" key="6">
    <source>
        <dbReference type="Proteomes" id="UP000720189"/>
    </source>
</evidence>
<feature type="domain" description="Zn(2)-C6 fungal-type" evidence="4">
    <location>
        <begin position="22"/>
        <end position="52"/>
    </location>
</feature>
<dbReference type="Pfam" id="PF04082">
    <property type="entry name" value="Fungal_trans"/>
    <property type="match status" value="1"/>
</dbReference>
<keyword evidence="6" id="KW-1185">Reference proteome</keyword>
<dbReference type="SMART" id="SM00066">
    <property type="entry name" value="GAL4"/>
    <property type="match status" value="1"/>
</dbReference>